<dbReference type="SUPFAM" id="SSF53474">
    <property type="entry name" value="alpha/beta-Hydrolases"/>
    <property type="match status" value="1"/>
</dbReference>
<dbReference type="InterPro" id="IPR050266">
    <property type="entry name" value="AB_hydrolase_sf"/>
</dbReference>
<keyword evidence="6" id="KW-1185">Reference proteome</keyword>
<keyword evidence="1" id="KW-0575">Peroxidase</keyword>
<dbReference type="RefSeq" id="WP_194705529.1">
    <property type="nucleotide sequence ID" value="NZ_JADKPN010000001.1"/>
</dbReference>
<dbReference type="GO" id="GO:0004601">
    <property type="term" value="F:peroxidase activity"/>
    <property type="evidence" value="ECO:0007669"/>
    <property type="project" value="UniProtKB-KW"/>
</dbReference>
<dbReference type="GO" id="GO:0016020">
    <property type="term" value="C:membrane"/>
    <property type="evidence" value="ECO:0007669"/>
    <property type="project" value="TreeGrafter"/>
</dbReference>
<dbReference type="GO" id="GO:0016787">
    <property type="term" value="F:hydrolase activity"/>
    <property type="evidence" value="ECO:0007669"/>
    <property type="project" value="UniProtKB-KW"/>
</dbReference>
<dbReference type="PANTHER" id="PTHR43798:SF31">
    <property type="entry name" value="AB HYDROLASE SUPERFAMILY PROTEIN YCLE"/>
    <property type="match status" value="1"/>
</dbReference>
<keyword evidence="1" id="KW-0560">Oxidoreductase</keyword>
<dbReference type="Gene3D" id="3.40.50.1820">
    <property type="entry name" value="alpha/beta hydrolase"/>
    <property type="match status" value="1"/>
</dbReference>
<evidence type="ECO:0000313" key="6">
    <source>
        <dbReference type="Proteomes" id="UP000640489"/>
    </source>
</evidence>
<comment type="similarity">
    <text evidence="3">Belongs to the AB hydrolase superfamily. Bacterial non-heme haloperoxidase / perhydrolase family.</text>
</comment>
<evidence type="ECO:0000256" key="2">
    <source>
        <dbReference type="ARBA" id="ARBA00022801"/>
    </source>
</evidence>
<dbReference type="EMBL" id="JADKPN010000001">
    <property type="protein sequence ID" value="MBF4762413.1"/>
    <property type="molecule type" value="Genomic_DNA"/>
</dbReference>
<keyword evidence="2 5" id="KW-0378">Hydrolase</keyword>
<evidence type="ECO:0000256" key="3">
    <source>
        <dbReference type="ARBA" id="ARBA00038128"/>
    </source>
</evidence>
<sequence>MADEHTNTLSVFDSGGDGRPVVLIHGWPLSHVSWSPQTEALADAGYRVVAYDRRGFGKSDPGDSYDYDALTDDLANVIDDLELDDVTLVGFSMGGGEVARYVTRHGEDKLRSVVFAAAILPALVQSDGNPDGALDEESAAELREGLERDRDGFFEEFTTNLFSANGELKVAEEKRQEALAIAQQSDREAALACMDAWGTDFRNDVAAVTVPTLVIHGDADAIVPLDGSGRRTHAAIEGSELVVIEDGPHAINGSHPREFNQALLGFLEK</sequence>
<evidence type="ECO:0000313" key="5">
    <source>
        <dbReference type="EMBL" id="MBF4762413.1"/>
    </source>
</evidence>
<dbReference type="PRINTS" id="PR00412">
    <property type="entry name" value="EPOXHYDRLASE"/>
</dbReference>
<dbReference type="Proteomes" id="UP000640489">
    <property type="component" value="Unassembled WGS sequence"/>
</dbReference>
<dbReference type="InterPro" id="IPR000073">
    <property type="entry name" value="AB_hydrolase_1"/>
</dbReference>
<dbReference type="PANTHER" id="PTHR43798">
    <property type="entry name" value="MONOACYLGLYCEROL LIPASE"/>
    <property type="match status" value="1"/>
</dbReference>
<comment type="caution">
    <text evidence="5">The sequence shown here is derived from an EMBL/GenBank/DDBJ whole genome shotgun (WGS) entry which is preliminary data.</text>
</comment>
<dbReference type="Pfam" id="PF00561">
    <property type="entry name" value="Abhydrolase_1"/>
    <property type="match status" value="1"/>
</dbReference>
<dbReference type="FunFam" id="3.40.50.1820:FF:000205">
    <property type="entry name" value="Non-haem bromoperoxidase BPO-A2"/>
    <property type="match status" value="1"/>
</dbReference>
<dbReference type="PRINTS" id="PR00111">
    <property type="entry name" value="ABHYDROLASE"/>
</dbReference>
<dbReference type="InterPro" id="IPR029058">
    <property type="entry name" value="AB_hydrolase_fold"/>
</dbReference>
<organism evidence="5 6">
    <name type="scientific">Nocardioides islandensis</name>
    <dbReference type="NCBI Taxonomy" id="433663"/>
    <lineage>
        <taxon>Bacteria</taxon>
        <taxon>Bacillati</taxon>
        <taxon>Actinomycetota</taxon>
        <taxon>Actinomycetes</taxon>
        <taxon>Propionibacteriales</taxon>
        <taxon>Nocardioidaceae</taxon>
        <taxon>Nocardioides</taxon>
    </lineage>
</organism>
<evidence type="ECO:0000256" key="1">
    <source>
        <dbReference type="ARBA" id="ARBA00022559"/>
    </source>
</evidence>
<reference evidence="5" key="1">
    <citation type="submission" date="2020-11" db="EMBL/GenBank/DDBJ databases">
        <title>Nocardioides sp. nov., isolated from Soil of Cynanchum wilfordii Hemsley rhizosphere.</title>
        <authorList>
            <person name="Lee J.-S."/>
            <person name="Suh M.K."/>
            <person name="Kim J.-S."/>
        </authorList>
    </citation>
    <scope>NUCLEOTIDE SEQUENCE</scope>
    <source>
        <strain evidence="5">KCTC 19275</strain>
    </source>
</reference>
<dbReference type="InterPro" id="IPR000639">
    <property type="entry name" value="Epox_hydrolase-like"/>
</dbReference>
<proteinExistence type="inferred from homology"/>
<name>A0A930VCF5_9ACTN</name>
<feature type="domain" description="AB hydrolase-1" evidence="4">
    <location>
        <begin position="20"/>
        <end position="255"/>
    </location>
</feature>
<accession>A0A930VCF5</accession>
<gene>
    <name evidence="5" type="ORF">ISU07_04695</name>
</gene>
<dbReference type="AlphaFoldDB" id="A0A930VCF5"/>
<protein>
    <submittedName>
        <fullName evidence="5">Alpha/beta hydrolase</fullName>
    </submittedName>
</protein>
<evidence type="ECO:0000259" key="4">
    <source>
        <dbReference type="Pfam" id="PF00561"/>
    </source>
</evidence>